<evidence type="ECO:0000259" key="4">
    <source>
        <dbReference type="PROSITE" id="PS50885"/>
    </source>
</evidence>
<dbReference type="PANTHER" id="PTHR45138:SF9">
    <property type="entry name" value="DIGUANYLATE CYCLASE DGCM-RELATED"/>
    <property type="match status" value="1"/>
</dbReference>
<evidence type="ECO:0000313" key="6">
    <source>
        <dbReference type="EMBL" id="TWJ18244.1"/>
    </source>
</evidence>
<dbReference type="InterPro" id="IPR003660">
    <property type="entry name" value="HAMP_dom"/>
</dbReference>
<dbReference type="SUPFAM" id="SSF103190">
    <property type="entry name" value="Sensory domain-like"/>
    <property type="match status" value="1"/>
</dbReference>
<dbReference type="OrthoDB" id="9790367at2"/>
<dbReference type="SUPFAM" id="SSF158472">
    <property type="entry name" value="HAMP domain-like"/>
    <property type="match status" value="1"/>
</dbReference>
<feature type="domain" description="HAMP" evidence="4">
    <location>
        <begin position="327"/>
        <end position="380"/>
    </location>
</feature>
<feature type="transmembrane region" description="Helical" evidence="3">
    <location>
        <begin position="9"/>
        <end position="28"/>
    </location>
</feature>
<comment type="catalytic activity">
    <reaction evidence="2">
        <text>2 GTP = 3',3'-c-di-GMP + 2 diphosphate</text>
        <dbReference type="Rhea" id="RHEA:24898"/>
        <dbReference type="ChEBI" id="CHEBI:33019"/>
        <dbReference type="ChEBI" id="CHEBI:37565"/>
        <dbReference type="ChEBI" id="CHEBI:58805"/>
        <dbReference type="EC" id="2.7.7.65"/>
    </reaction>
</comment>
<dbReference type="PROSITE" id="PS50887">
    <property type="entry name" value="GGDEF"/>
    <property type="match status" value="1"/>
</dbReference>
<keyword evidence="7" id="KW-1185">Reference proteome</keyword>
<evidence type="ECO:0000256" key="2">
    <source>
        <dbReference type="ARBA" id="ARBA00034247"/>
    </source>
</evidence>
<dbReference type="Pfam" id="PF00672">
    <property type="entry name" value="HAMP"/>
    <property type="match status" value="1"/>
</dbReference>
<dbReference type="GO" id="GO:0005886">
    <property type="term" value="C:plasma membrane"/>
    <property type="evidence" value="ECO:0007669"/>
    <property type="project" value="TreeGrafter"/>
</dbReference>
<gene>
    <name evidence="6" type="ORF">JN12_02646</name>
</gene>
<dbReference type="SMART" id="SM00304">
    <property type="entry name" value="HAMP"/>
    <property type="match status" value="1"/>
</dbReference>
<dbReference type="GO" id="GO:0052621">
    <property type="term" value="F:diguanylate cyclase activity"/>
    <property type="evidence" value="ECO:0007669"/>
    <property type="project" value="UniProtKB-EC"/>
</dbReference>
<evidence type="ECO:0000256" key="1">
    <source>
        <dbReference type="ARBA" id="ARBA00012528"/>
    </source>
</evidence>
<dbReference type="InterPro" id="IPR043128">
    <property type="entry name" value="Rev_trsase/Diguanyl_cyclase"/>
</dbReference>
<dbReference type="NCBIfam" id="TIGR00254">
    <property type="entry name" value="GGDEF"/>
    <property type="match status" value="1"/>
</dbReference>
<evidence type="ECO:0000313" key="7">
    <source>
        <dbReference type="Proteomes" id="UP000319449"/>
    </source>
</evidence>
<dbReference type="GO" id="GO:1902201">
    <property type="term" value="P:negative regulation of bacterial-type flagellum-dependent cell motility"/>
    <property type="evidence" value="ECO:0007669"/>
    <property type="project" value="TreeGrafter"/>
</dbReference>
<feature type="domain" description="GGDEF" evidence="5">
    <location>
        <begin position="430"/>
        <end position="563"/>
    </location>
</feature>
<accession>A0A562VKD8</accession>
<dbReference type="EC" id="2.7.7.65" evidence="1"/>
<organism evidence="6 7">
    <name type="scientific">Geobacter argillaceus</name>
    <dbReference type="NCBI Taxonomy" id="345631"/>
    <lineage>
        <taxon>Bacteria</taxon>
        <taxon>Pseudomonadati</taxon>
        <taxon>Thermodesulfobacteriota</taxon>
        <taxon>Desulfuromonadia</taxon>
        <taxon>Geobacterales</taxon>
        <taxon>Geobacteraceae</taxon>
        <taxon>Geobacter</taxon>
    </lineage>
</organism>
<dbReference type="PROSITE" id="PS50885">
    <property type="entry name" value="HAMP"/>
    <property type="match status" value="1"/>
</dbReference>
<dbReference type="CDD" id="cd01949">
    <property type="entry name" value="GGDEF"/>
    <property type="match status" value="1"/>
</dbReference>
<keyword evidence="3" id="KW-0472">Membrane</keyword>
<evidence type="ECO:0000256" key="3">
    <source>
        <dbReference type="SAM" id="Phobius"/>
    </source>
</evidence>
<keyword evidence="3" id="KW-0812">Transmembrane</keyword>
<dbReference type="CDD" id="cd06225">
    <property type="entry name" value="HAMP"/>
    <property type="match status" value="1"/>
</dbReference>
<comment type="caution">
    <text evidence="6">The sequence shown here is derived from an EMBL/GenBank/DDBJ whole genome shotgun (WGS) entry which is preliminary data.</text>
</comment>
<dbReference type="AlphaFoldDB" id="A0A562VKD8"/>
<dbReference type="InterPro" id="IPR029787">
    <property type="entry name" value="Nucleotide_cyclase"/>
</dbReference>
<dbReference type="InterPro" id="IPR050469">
    <property type="entry name" value="Diguanylate_Cyclase"/>
</dbReference>
<dbReference type="PANTHER" id="PTHR45138">
    <property type="entry name" value="REGULATORY COMPONENTS OF SENSORY TRANSDUCTION SYSTEM"/>
    <property type="match status" value="1"/>
</dbReference>
<dbReference type="GO" id="GO:0043709">
    <property type="term" value="P:cell adhesion involved in single-species biofilm formation"/>
    <property type="evidence" value="ECO:0007669"/>
    <property type="project" value="TreeGrafter"/>
</dbReference>
<dbReference type="SMART" id="SM00267">
    <property type="entry name" value="GGDEF"/>
    <property type="match status" value="1"/>
</dbReference>
<dbReference type="GO" id="GO:0007165">
    <property type="term" value="P:signal transduction"/>
    <property type="evidence" value="ECO:0007669"/>
    <property type="project" value="InterPro"/>
</dbReference>
<evidence type="ECO:0000259" key="5">
    <source>
        <dbReference type="PROSITE" id="PS50887"/>
    </source>
</evidence>
<keyword evidence="3" id="KW-1133">Transmembrane helix</keyword>
<dbReference type="SUPFAM" id="SSF55073">
    <property type="entry name" value="Nucleotide cyclase"/>
    <property type="match status" value="1"/>
</dbReference>
<dbReference type="EMBL" id="VLLN01000017">
    <property type="protein sequence ID" value="TWJ18244.1"/>
    <property type="molecule type" value="Genomic_DNA"/>
</dbReference>
<dbReference type="InterPro" id="IPR029150">
    <property type="entry name" value="dCache_3"/>
</dbReference>
<feature type="transmembrane region" description="Helical" evidence="3">
    <location>
        <begin position="304"/>
        <end position="324"/>
    </location>
</feature>
<protein>
    <recommendedName>
        <fullName evidence="1">diguanylate cyclase</fullName>
        <ecNumber evidence="1">2.7.7.65</ecNumber>
    </recommendedName>
</protein>
<dbReference type="Gene3D" id="6.10.340.10">
    <property type="match status" value="1"/>
</dbReference>
<dbReference type="Gene3D" id="3.30.70.270">
    <property type="match status" value="1"/>
</dbReference>
<proteinExistence type="predicted"/>
<dbReference type="FunFam" id="3.30.70.270:FF:000001">
    <property type="entry name" value="Diguanylate cyclase domain protein"/>
    <property type="match status" value="1"/>
</dbReference>
<dbReference type="Pfam" id="PF14827">
    <property type="entry name" value="dCache_3"/>
    <property type="match status" value="1"/>
</dbReference>
<name>A0A562VKD8_9BACT</name>
<dbReference type="Pfam" id="PF00990">
    <property type="entry name" value="GGDEF"/>
    <property type="match status" value="1"/>
</dbReference>
<dbReference type="InterPro" id="IPR029151">
    <property type="entry name" value="Sensor-like_sf"/>
</dbReference>
<dbReference type="Proteomes" id="UP000319449">
    <property type="component" value="Unassembled WGS sequence"/>
</dbReference>
<dbReference type="InterPro" id="IPR000160">
    <property type="entry name" value="GGDEF_dom"/>
</dbReference>
<reference evidence="6 7" key="1">
    <citation type="submission" date="2019-07" db="EMBL/GenBank/DDBJ databases">
        <title>Genomic Encyclopedia of Archaeal and Bacterial Type Strains, Phase II (KMG-II): from individual species to whole genera.</title>
        <authorList>
            <person name="Goeker M."/>
        </authorList>
    </citation>
    <scope>NUCLEOTIDE SEQUENCE [LARGE SCALE GENOMIC DNA]</scope>
    <source>
        <strain evidence="6 7">ATCC BAA-1139</strain>
    </source>
</reference>
<sequence length="563" mass="64481">MLFGIRPKLLYTIGAGLLIIILIIYAMIDKYYYRNLETITIGNIHESERLINEHISFDTEKLSAITNMFITDDGFKPLFVNRDREGLYNKCLPLYTMLNQAYNITHFYFHLPDGTNFIRIHNKNLYGDHITRETFKTAVVTGKMSSGIELGKTSFAIRVVAPYYYKNKLIGYIEFGEEIDHFIDFLKRTTHEEYALIAEKDQLNKDEWLLSNKTRGIDNNWDLMPLHVWISRQDDKFIRSGCVTEKNIKHFEYGPAISPDFKDNSREMVCGGFPLYDIQKKHVGVITTLMNTSKQASILSEQKIYFITVLSVISALIFIVISLISERWIIKPIKNLASATKIFANGNLKGHRIAHESEDEFGLLTEAINDMAAQLDTFYSSTSTRTHELETLNRKLETLAITDGLTGLHNHRYFYKKIAEEIHRSNRYNHPLSLIIADIDNLKAFNDTHGHTGGDNLLKAFAETIKSTVRDTDIVARYGGDEFALLLPETDLKAAMEMAERIRSQIHVRPYFQQELPVSANISASFGVAELSLHDESLEELVKRADKALYEAKRTGRNRVVPS</sequence>